<dbReference type="SUPFAM" id="SSF55785">
    <property type="entry name" value="PYP-like sensor domain (PAS domain)"/>
    <property type="match status" value="2"/>
</dbReference>
<evidence type="ECO:0000256" key="2">
    <source>
        <dbReference type="ARBA" id="ARBA00012438"/>
    </source>
</evidence>
<feature type="domain" description="PAC" evidence="8">
    <location>
        <begin position="244"/>
        <end position="296"/>
    </location>
</feature>
<dbReference type="PRINTS" id="PR00344">
    <property type="entry name" value="BCTRLSENSOR"/>
</dbReference>
<dbReference type="PANTHER" id="PTHR43304">
    <property type="entry name" value="PHYTOCHROME-LIKE PROTEIN CPH1"/>
    <property type="match status" value="1"/>
</dbReference>
<evidence type="ECO:0000256" key="1">
    <source>
        <dbReference type="ARBA" id="ARBA00000085"/>
    </source>
</evidence>
<dbReference type="InterPro" id="IPR013655">
    <property type="entry name" value="PAS_fold_3"/>
</dbReference>
<evidence type="ECO:0000259" key="6">
    <source>
        <dbReference type="PROSITE" id="PS50109"/>
    </source>
</evidence>
<dbReference type="EMBL" id="JBEWYP010000010">
    <property type="protein sequence ID" value="MET7030626.1"/>
    <property type="molecule type" value="Genomic_DNA"/>
</dbReference>
<dbReference type="InterPro" id="IPR001610">
    <property type="entry name" value="PAC"/>
</dbReference>
<dbReference type="Pfam" id="PF08447">
    <property type="entry name" value="PAS_3"/>
    <property type="match status" value="2"/>
</dbReference>
<dbReference type="NCBIfam" id="TIGR00229">
    <property type="entry name" value="sensory_box"/>
    <property type="match status" value="1"/>
</dbReference>
<dbReference type="Pfam" id="PF00512">
    <property type="entry name" value="HisKA"/>
    <property type="match status" value="1"/>
</dbReference>
<dbReference type="Gene3D" id="1.10.287.130">
    <property type="match status" value="1"/>
</dbReference>
<dbReference type="PANTHER" id="PTHR43304:SF1">
    <property type="entry name" value="PAC DOMAIN-CONTAINING PROTEIN"/>
    <property type="match status" value="1"/>
</dbReference>
<dbReference type="SMART" id="SM00387">
    <property type="entry name" value="HATPase_c"/>
    <property type="match status" value="1"/>
</dbReference>
<gene>
    <name evidence="9" type="ORF">ABXZ32_14560</name>
</gene>
<comment type="caution">
    <text evidence="9">The sequence shown here is derived from an EMBL/GenBank/DDBJ whole genome shotgun (WGS) entry which is preliminary data.</text>
</comment>
<dbReference type="InterPro" id="IPR004358">
    <property type="entry name" value="Sig_transdc_His_kin-like_C"/>
</dbReference>
<evidence type="ECO:0000256" key="4">
    <source>
        <dbReference type="ARBA" id="ARBA00022679"/>
    </source>
</evidence>
<protein>
    <recommendedName>
        <fullName evidence="2">histidine kinase</fullName>
        <ecNumber evidence="2">2.7.13.3</ecNumber>
    </recommendedName>
</protein>
<dbReference type="InterPro" id="IPR003661">
    <property type="entry name" value="HisK_dim/P_dom"/>
</dbReference>
<comment type="catalytic activity">
    <reaction evidence="1">
        <text>ATP + protein L-histidine = ADP + protein N-phospho-L-histidine.</text>
        <dbReference type="EC" id="2.7.13.3"/>
    </reaction>
</comment>
<dbReference type="InterPro" id="IPR052162">
    <property type="entry name" value="Sensor_kinase/Photoreceptor"/>
</dbReference>
<feature type="domain" description="PAC" evidence="8">
    <location>
        <begin position="109"/>
        <end position="161"/>
    </location>
</feature>
<evidence type="ECO:0000313" key="9">
    <source>
        <dbReference type="EMBL" id="MET7030626.1"/>
    </source>
</evidence>
<dbReference type="PROSITE" id="PS50113">
    <property type="entry name" value="PAC"/>
    <property type="match status" value="2"/>
</dbReference>
<dbReference type="InterPro" id="IPR036097">
    <property type="entry name" value="HisK_dim/P_sf"/>
</dbReference>
<dbReference type="InterPro" id="IPR000014">
    <property type="entry name" value="PAS"/>
</dbReference>
<dbReference type="SMART" id="SM00388">
    <property type="entry name" value="HisKA"/>
    <property type="match status" value="1"/>
</dbReference>
<dbReference type="InterPro" id="IPR036890">
    <property type="entry name" value="HATPase_C_sf"/>
</dbReference>
<dbReference type="CDD" id="cd00075">
    <property type="entry name" value="HATPase"/>
    <property type="match status" value="1"/>
</dbReference>
<dbReference type="InterPro" id="IPR003594">
    <property type="entry name" value="HATPase_dom"/>
</dbReference>
<dbReference type="Gene3D" id="2.10.70.100">
    <property type="match status" value="1"/>
</dbReference>
<dbReference type="EC" id="2.7.13.3" evidence="2"/>
<dbReference type="CDD" id="cd00130">
    <property type="entry name" value="PAS"/>
    <property type="match status" value="1"/>
</dbReference>
<dbReference type="Pfam" id="PF02518">
    <property type="entry name" value="HATPase_c"/>
    <property type="match status" value="1"/>
</dbReference>
<dbReference type="CDD" id="cd00082">
    <property type="entry name" value="HisKA"/>
    <property type="match status" value="1"/>
</dbReference>
<evidence type="ECO:0000259" key="8">
    <source>
        <dbReference type="PROSITE" id="PS50113"/>
    </source>
</evidence>
<dbReference type="InterPro" id="IPR035965">
    <property type="entry name" value="PAS-like_dom_sf"/>
</dbReference>
<dbReference type="InterPro" id="IPR000700">
    <property type="entry name" value="PAS-assoc_C"/>
</dbReference>
<name>A0ABV2TZB0_9FLAO</name>
<dbReference type="Gene3D" id="3.30.450.20">
    <property type="entry name" value="PAS domain"/>
    <property type="match status" value="2"/>
</dbReference>
<sequence>MDIKPNIGSLEHRIKELEAQLVTAESHHLQVGYYQHMLNHTQELSNIGSWNWDLGTNTVEWSDMMFKLLGLEPNEAVPSYDLALHHVHEKDKKFYVKALEEAVNNKTSYYLENRIVKKDNSVISVISRGSCFKDSEGNLVRMIGTVQDITEQQKAFDKLLEVNKNAKEIEKKLQEAQRISMIGSWEYEPKTKRFQWSNEMYRIFGQDSDEKNPTFRNIKKMMSPKDWVELDKALSKATQEGVPFQLNVKLNLQNGTNKTVIIICQPDFKKTGEMYSLKGTIQDISTLKIAEDKLQNLNLSLEEKVEERTSELMHSLEREKKISDLKSNFVSITSHEFRTPLTIISLSATLIEKYIHKGKLDHIQLQLDKIRSSVINLVQILDDLLTIGKIEGGKVNTQKIATNIKKLTTALMTKISVITKKGQNLNYTHQGSTDTNIDVNLYGGIFINLISNAIKYSDGDIQIKTQLQGPNMVLSIVDSGIGIPLVDQKKIFSKYFRGSNSTHIAGTGLGLNIVFQYVELLKGSIEFTSIPGKGTTFIVVLPS</sequence>
<evidence type="ECO:0000259" key="7">
    <source>
        <dbReference type="PROSITE" id="PS50112"/>
    </source>
</evidence>
<dbReference type="InterPro" id="IPR005467">
    <property type="entry name" value="His_kinase_dom"/>
</dbReference>
<dbReference type="RefSeq" id="WP_354619418.1">
    <property type="nucleotide sequence ID" value="NZ_JBEWYP010000010.1"/>
</dbReference>
<reference evidence="9 10" key="1">
    <citation type="submission" date="2024-07" db="EMBL/GenBank/DDBJ databases">
        <title>The genome sequence of type strain Sediminicola luteus GDMCC 1.2596T.</title>
        <authorList>
            <person name="Liu Y."/>
        </authorList>
    </citation>
    <scope>NUCLEOTIDE SEQUENCE [LARGE SCALE GENOMIC DNA]</scope>
    <source>
        <strain evidence="9 10">GDMCC 1.2596</strain>
    </source>
</reference>
<dbReference type="PROSITE" id="PS50112">
    <property type="entry name" value="PAS"/>
    <property type="match status" value="1"/>
</dbReference>
<proteinExistence type="predicted"/>
<dbReference type="SUPFAM" id="SSF55874">
    <property type="entry name" value="ATPase domain of HSP90 chaperone/DNA topoisomerase II/histidine kinase"/>
    <property type="match status" value="1"/>
</dbReference>
<dbReference type="SUPFAM" id="SSF47384">
    <property type="entry name" value="Homodimeric domain of signal transducing histidine kinase"/>
    <property type="match status" value="1"/>
</dbReference>
<keyword evidence="3" id="KW-0597">Phosphoprotein</keyword>
<evidence type="ECO:0000256" key="5">
    <source>
        <dbReference type="ARBA" id="ARBA00022777"/>
    </source>
</evidence>
<accession>A0ABV2TZB0</accession>
<keyword evidence="10" id="KW-1185">Reference proteome</keyword>
<feature type="domain" description="Histidine kinase" evidence="6">
    <location>
        <begin position="332"/>
        <end position="543"/>
    </location>
</feature>
<keyword evidence="4" id="KW-0808">Transferase</keyword>
<feature type="domain" description="PAS" evidence="7">
    <location>
        <begin position="53"/>
        <end position="106"/>
    </location>
</feature>
<dbReference type="Proteomes" id="UP001549773">
    <property type="component" value="Unassembled WGS sequence"/>
</dbReference>
<evidence type="ECO:0000256" key="3">
    <source>
        <dbReference type="ARBA" id="ARBA00022553"/>
    </source>
</evidence>
<organism evidence="9 10">
    <name type="scientific">Sediminicola luteus</name>
    <dbReference type="NCBI Taxonomy" id="319238"/>
    <lineage>
        <taxon>Bacteria</taxon>
        <taxon>Pseudomonadati</taxon>
        <taxon>Bacteroidota</taxon>
        <taxon>Flavobacteriia</taxon>
        <taxon>Flavobacteriales</taxon>
        <taxon>Flavobacteriaceae</taxon>
        <taxon>Sediminicola</taxon>
    </lineage>
</organism>
<dbReference type="Gene3D" id="3.30.565.10">
    <property type="entry name" value="Histidine kinase-like ATPase, C-terminal domain"/>
    <property type="match status" value="1"/>
</dbReference>
<dbReference type="SMART" id="SM00086">
    <property type="entry name" value="PAC"/>
    <property type="match status" value="1"/>
</dbReference>
<evidence type="ECO:0000313" key="10">
    <source>
        <dbReference type="Proteomes" id="UP001549773"/>
    </source>
</evidence>
<keyword evidence="5" id="KW-0418">Kinase</keyword>
<dbReference type="PROSITE" id="PS50109">
    <property type="entry name" value="HIS_KIN"/>
    <property type="match status" value="1"/>
</dbReference>